<reference evidence="1 2" key="1">
    <citation type="submission" date="2023-07" db="EMBL/GenBank/DDBJ databases">
        <title>Comparative genomics of wheat-associated soil bacteria to identify genetic determinants of phenazine resistance.</title>
        <authorList>
            <person name="Mouncey N."/>
        </authorList>
    </citation>
    <scope>NUCLEOTIDE SEQUENCE [LARGE SCALE GENOMIC DNA]</scope>
    <source>
        <strain evidence="1 2">V3I3</strain>
    </source>
</reference>
<keyword evidence="2" id="KW-1185">Reference proteome</keyword>
<accession>A0ABU0R9R5</accession>
<sequence>MSDQQRYVTGTELDEFADFVKGNEDGHEAAELMDRWFEPFERAASA</sequence>
<dbReference type="RefSeq" id="WP_307042360.1">
    <property type="nucleotide sequence ID" value="NZ_JAUSYY010000001.1"/>
</dbReference>
<evidence type="ECO:0000313" key="2">
    <source>
        <dbReference type="Proteomes" id="UP001239083"/>
    </source>
</evidence>
<evidence type="ECO:0000313" key="1">
    <source>
        <dbReference type="EMBL" id="MDQ0894814.1"/>
    </source>
</evidence>
<gene>
    <name evidence="1" type="ORF">QFZ26_002369</name>
</gene>
<protein>
    <submittedName>
        <fullName evidence="1">Uncharacterized protein</fullName>
    </submittedName>
</protein>
<comment type="caution">
    <text evidence="1">The sequence shown here is derived from an EMBL/GenBank/DDBJ whole genome shotgun (WGS) entry which is preliminary data.</text>
</comment>
<organism evidence="1 2">
    <name type="scientific">Agromyces ramosus</name>
    <dbReference type="NCBI Taxonomy" id="33879"/>
    <lineage>
        <taxon>Bacteria</taxon>
        <taxon>Bacillati</taxon>
        <taxon>Actinomycetota</taxon>
        <taxon>Actinomycetes</taxon>
        <taxon>Micrococcales</taxon>
        <taxon>Microbacteriaceae</taxon>
        <taxon>Agromyces</taxon>
    </lineage>
</organism>
<dbReference type="Proteomes" id="UP001239083">
    <property type="component" value="Unassembled WGS sequence"/>
</dbReference>
<dbReference type="EMBL" id="JAUSYY010000001">
    <property type="protein sequence ID" value="MDQ0894814.1"/>
    <property type="molecule type" value="Genomic_DNA"/>
</dbReference>
<name>A0ABU0R9R5_9MICO</name>
<proteinExistence type="predicted"/>